<reference evidence="3" key="2">
    <citation type="submission" date="2020-09" db="EMBL/GenBank/DDBJ databases">
        <authorList>
            <person name="Sun Q."/>
            <person name="Zhou Y."/>
        </authorList>
    </citation>
    <scope>NUCLEOTIDE SEQUENCE</scope>
    <source>
        <strain evidence="3">CGMCC 1.12919</strain>
    </source>
</reference>
<evidence type="ECO:0000313" key="4">
    <source>
        <dbReference type="Proteomes" id="UP000637002"/>
    </source>
</evidence>
<dbReference type="RefSeq" id="WP_188610124.1">
    <property type="nucleotide sequence ID" value="NZ_BMGG01000005.1"/>
</dbReference>
<feature type="chain" id="PRO_5037481531" description="Pentapeptide MXKDX repeat protein" evidence="2">
    <location>
        <begin position="22"/>
        <end position="73"/>
    </location>
</feature>
<organism evidence="3 4">
    <name type="scientific">Chelatococcus reniformis</name>
    <dbReference type="NCBI Taxonomy" id="1494448"/>
    <lineage>
        <taxon>Bacteria</taxon>
        <taxon>Pseudomonadati</taxon>
        <taxon>Pseudomonadota</taxon>
        <taxon>Alphaproteobacteria</taxon>
        <taxon>Hyphomicrobiales</taxon>
        <taxon>Chelatococcaceae</taxon>
        <taxon>Chelatococcus</taxon>
    </lineage>
</organism>
<dbReference type="AlphaFoldDB" id="A0A916XGN8"/>
<evidence type="ECO:0008006" key="5">
    <source>
        <dbReference type="Google" id="ProtNLM"/>
    </source>
</evidence>
<evidence type="ECO:0000313" key="3">
    <source>
        <dbReference type="EMBL" id="GGC70690.1"/>
    </source>
</evidence>
<reference evidence="3" key="1">
    <citation type="journal article" date="2014" name="Int. J. Syst. Evol. Microbiol.">
        <title>Complete genome sequence of Corynebacterium casei LMG S-19264T (=DSM 44701T), isolated from a smear-ripened cheese.</title>
        <authorList>
            <consortium name="US DOE Joint Genome Institute (JGI-PGF)"/>
            <person name="Walter F."/>
            <person name="Albersmeier A."/>
            <person name="Kalinowski J."/>
            <person name="Ruckert C."/>
        </authorList>
    </citation>
    <scope>NUCLEOTIDE SEQUENCE</scope>
    <source>
        <strain evidence="3">CGMCC 1.12919</strain>
    </source>
</reference>
<feature type="compositionally biased region" description="Basic residues" evidence="1">
    <location>
        <begin position="50"/>
        <end position="60"/>
    </location>
</feature>
<dbReference type="Proteomes" id="UP000637002">
    <property type="component" value="Unassembled WGS sequence"/>
</dbReference>
<gene>
    <name evidence="3" type="ORF">GCM10010994_31540</name>
</gene>
<evidence type="ECO:0000256" key="1">
    <source>
        <dbReference type="SAM" id="MobiDB-lite"/>
    </source>
</evidence>
<feature type="region of interest" description="Disordered" evidence="1">
    <location>
        <begin position="24"/>
        <end position="73"/>
    </location>
</feature>
<evidence type="ECO:0000256" key="2">
    <source>
        <dbReference type="SAM" id="SignalP"/>
    </source>
</evidence>
<comment type="caution">
    <text evidence="3">The sequence shown here is derived from an EMBL/GenBank/DDBJ whole genome shotgun (WGS) entry which is preliminary data.</text>
</comment>
<protein>
    <recommendedName>
        <fullName evidence="5">Pentapeptide MXKDX repeat protein</fullName>
    </recommendedName>
</protein>
<keyword evidence="2" id="KW-0732">Signal</keyword>
<dbReference type="EMBL" id="BMGG01000005">
    <property type="protein sequence ID" value="GGC70690.1"/>
    <property type="molecule type" value="Genomic_DNA"/>
</dbReference>
<name>A0A916XGN8_9HYPH</name>
<proteinExistence type="predicted"/>
<sequence length="73" mass="7368">MKVIASLAAVLIAVAPVAALAQAPGGQGTMGGSANTPTSEGMKSGTKMMGTKKKTKMKKRSSFERPAPVHVIG</sequence>
<feature type="signal peptide" evidence="2">
    <location>
        <begin position="1"/>
        <end position="21"/>
    </location>
</feature>
<keyword evidence="4" id="KW-1185">Reference proteome</keyword>
<accession>A0A916XGN8</accession>